<sequence length="432" mass="48369">PIVPACGGVSVYVTEPIGLVGESAAEESAVGRGAHQGIVAGGKLALADPNKDGSLVLNFALPYAYGDGWVAKPLPAKGLSIELSADGKRFRRVWPDGAGADDGERIRLFDLVRGKTDFKLKVTLAGGSEPLKALKAVGVFHHNFMVLPALLKGRNKVSLRLANPQDLAGNPLHVTYVYDQATGTPGKLRPTVAVATFAPDKLTHDFDTGRYHWPLMREIRIRCGDRLSRPAPARGEMDYSAAPWDWAHWGINFWNDFERGDRHGWRGKLTMAKTYGGSDFALDNSLMSSDGSRQLKLIRYGSFLNRDSKFRCRLYVNNVKHVWVYSRNQEDKVYYEKIFTDLKQGQWQTFEFAFSDLTHPKEPGQKARNGWFMSNVYMVAPPAEGKEKKDVEFFIDDIICYDGQLKHDPFKDINAAKKALREDPIWRARPPK</sequence>
<feature type="non-terminal residue" evidence="1">
    <location>
        <position position="1"/>
    </location>
</feature>
<comment type="caution">
    <text evidence="1">The sequence shown here is derived from an EMBL/GenBank/DDBJ whole genome shotgun (WGS) entry which is preliminary data.</text>
</comment>
<protein>
    <submittedName>
        <fullName evidence="1">Uncharacterized protein</fullName>
    </submittedName>
</protein>
<evidence type="ECO:0000313" key="1">
    <source>
        <dbReference type="EMBL" id="KKL64456.1"/>
    </source>
</evidence>
<reference evidence="1" key="1">
    <citation type="journal article" date="2015" name="Nature">
        <title>Complex archaea that bridge the gap between prokaryotes and eukaryotes.</title>
        <authorList>
            <person name="Spang A."/>
            <person name="Saw J.H."/>
            <person name="Jorgensen S.L."/>
            <person name="Zaremba-Niedzwiedzka K."/>
            <person name="Martijn J."/>
            <person name="Lind A.E."/>
            <person name="van Eijk R."/>
            <person name="Schleper C."/>
            <person name="Guy L."/>
            <person name="Ettema T.J."/>
        </authorList>
    </citation>
    <scope>NUCLEOTIDE SEQUENCE</scope>
</reference>
<accession>A0A0F9EDY4</accession>
<gene>
    <name evidence="1" type="ORF">LCGC14_2164850</name>
</gene>
<organism evidence="1">
    <name type="scientific">marine sediment metagenome</name>
    <dbReference type="NCBI Taxonomy" id="412755"/>
    <lineage>
        <taxon>unclassified sequences</taxon>
        <taxon>metagenomes</taxon>
        <taxon>ecological metagenomes</taxon>
    </lineage>
</organism>
<proteinExistence type="predicted"/>
<dbReference type="AlphaFoldDB" id="A0A0F9EDY4"/>
<name>A0A0F9EDY4_9ZZZZ</name>
<dbReference type="EMBL" id="LAZR01027837">
    <property type="protein sequence ID" value="KKL64456.1"/>
    <property type="molecule type" value="Genomic_DNA"/>
</dbReference>